<keyword evidence="3" id="KW-1185">Reference proteome</keyword>
<dbReference type="Pfam" id="PF00903">
    <property type="entry name" value="Glyoxalase"/>
    <property type="match status" value="1"/>
</dbReference>
<comment type="caution">
    <text evidence="2">The sequence shown here is derived from an EMBL/GenBank/DDBJ whole genome shotgun (WGS) entry which is preliminary data.</text>
</comment>
<protein>
    <submittedName>
        <fullName evidence="2">Glyoxalase</fullName>
    </submittedName>
</protein>
<feature type="domain" description="VOC" evidence="1">
    <location>
        <begin position="2"/>
        <end position="115"/>
    </location>
</feature>
<dbReference type="InterPro" id="IPR004360">
    <property type="entry name" value="Glyas_Fos-R_dOase_dom"/>
</dbReference>
<evidence type="ECO:0000313" key="2">
    <source>
        <dbReference type="EMBL" id="PVX31363.1"/>
    </source>
</evidence>
<dbReference type="AlphaFoldDB" id="A0A2U0SJ61"/>
<dbReference type="Gene3D" id="3.10.180.10">
    <property type="entry name" value="2,3-Dihydroxybiphenyl 1,2-Dioxygenase, domain 1"/>
    <property type="match status" value="1"/>
</dbReference>
<dbReference type="OrthoDB" id="5951485at2"/>
<gene>
    <name evidence="2" type="ORF">DD559_05990</name>
</gene>
<reference evidence="2 3" key="1">
    <citation type="submission" date="2018-05" db="EMBL/GenBank/DDBJ databases">
        <title>Description of Sphingomonas pokkalii sp nov, isolated from the rhizosphere of saline tolerant pokkali rice and its draft genome analysis.</title>
        <authorList>
            <person name="Menon R."/>
            <person name="Kumari S."/>
            <person name="Rameshkumar N."/>
        </authorList>
    </citation>
    <scope>NUCLEOTIDE SEQUENCE [LARGE SCALE GENOMIC DNA]</scope>
    <source>
        <strain evidence="2 3">L3B27</strain>
    </source>
</reference>
<accession>A0A2U0SJ61</accession>
<name>A0A2U0SJ61_9SPHN</name>
<dbReference type="RefSeq" id="WP_116470747.1">
    <property type="nucleotide sequence ID" value="NZ_QENQ01000001.1"/>
</dbReference>
<dbReference type="SUPFAM" id="SSF54593">
    <property type="entry name" value="Glyoxalase/Bleomycin resistance protein/Dihydroxybiphenyl dioxygenase"/>
    <property type="match status" value="1"/>
</dbReference>
<dbReference type="Proteomes" id="UP000245890">
    <property type="component" value="Unassembled WGS sequence"/>
</dbReference>
<evidence type="ECO:0000259" key="1">
    <source>
        <dbReference type="PROSITE" id="PS51819"/>
    </source>
</evidence>
<evidence type="ECO:0000313" key="3">
    <source>
        <dbReference type="Proteomes" id="UP000245890"/>
    </source>
</evidence>
<dbReference type="EMBL" id="QENQ01000001">
    <property type="protein sequence ID" value="PVX31363.1"/>
    <property type="molecule type" value="Genomic_DNA"/>
</dbReference>
<dbReference type="InterPro" id="IPR029068">
    <property type="entry name" value="Glyas_Bleomycin-R_OHBP_Dase"/>
</dbReference>
<dbReference type="PROSITE" id="PS51819">
    <property type="entry name" value="VOC"/>
    <property type="match status" value="1"/>
</dbReference>
<organism evidence="2 3">
    <name type="scientific">Sphingomonas pokkalii</name>
    <dbReference type="NCBI Taxonomy" id="2175090"/>
    <lineage>
        <taxon>Bacteria</taxon>
        <taxon>Pseudomonadati</taxon>
        <taxon>Pseudomonadota</taxon>
        <taxon>Alphaproteobacteria</taxon>
        <taxon>Sphingomonadales</taxon>
        <taxon>Sphingomonadaceae</taxon>
        <taxon>Sphingomonas</taxon>
    </lineage>
</organism>
<dbReference type="InterPro" id="IPR037523">
    <property type="entry name" value="VOC_core"/>
</dbReference>
<sequence length="118" mass="13030">MTTDHRMVAILPCRDLEASTAFYARLGLAVEGDYGHYRILGDGKGWHLHLRQEANVPQAPDNPFGLYLYVEDVDAVADRVRDAIIEPGTPHAKPWGVYEFAASDPDGVLVRVGRVLEG</sequence>
<proteinExistence type="predicted"/>